<evidence type="ECO:0000313" key="4">
    <source>
        <dbReference type="Proteomes" id="UP000006732"/>
    </source>
</evidence>
<dbReference type="InterPro" id="IPR038071">
    <property type="entry name" value="UROD/MetE-like_sf"/>
</dbReference>
<dbReference type="OrthoDB" id="9780425at2"/>
<keyword evidence="4" id="KW-1185">Reference proteome</keyword>
<evidence type="ECO:0000259" key="2">
    <source>
        <dbReference type="Pfam" id="PF01208"/>
    </source>
</evidence>
<organism evidence="3 4">
    <name type="scientific">Pelobacter propionicus (strain DSM 2379 / NBRC 103807 / OttBd1)</name>
    <dbReference type="NCBI Taxonomy" id="338966"/>
    <lineage>
        <taxon>Bacteria</taxon>
        <taxon>Pseudomonadati</taxon>
        <taxon>Thermodesulfobacteriota</taxon>
        <taxon>Desulfuromonadia</taxon>
        <taxon>Desulfuromonadales</taxon>
        <taxon>Desulfuromonadaceae</taxon>
        <taxon>Pelobacter</taxon>
    </lineage>
</organism>
<dbReference type="PANTHER" id="PTHR47099:SF1">
    <property type="entry name" value="METHYLCOBAMIDE:COM METHYLTRANSFERASE MTBA"/>
    <property type="match status" value="1"/>
</dbReference>
<dbReference type="GO" id="GO:0004853">
    <property type="term" value="F:uroporphyrinogen decarboxylase activity"/>
    <property type="evidence" value="ECO:0007669"/>
    <property type="project" value="InterPro"/>
</dbReference>
<dbReference type="STRING" id="338966.Ppro_1430"/>
<dbReference type="Proteomes" id="UP000006732">
    <property type="component" value="Chromosome"/>
</dbReference>
<proteinExistence type="predicted"/>
<dbReference type="GO" id="GO:0006779">
    <property type="term" value="P:porphyrin-containing compound biosynthetic process"/>
    <property type="evidence" value="ECO:0007669"/>
    <property type="project" value="InterPro"/>
</dbReference>
<name>A1ANX6_PELPD</name>
<feature type="domain" description="Uroporphyrinogen decarboxylase (URO-D)" evidence="2">
    <location>
        <begin position="4"/>
        <end position="338"/>
    </location>
</feature>
<dbReference type="Gene3D" id="3.20.20.210">
    <property type="match status" value="1"/>
</dbReference>
<dbReference type="eggNOG" id="COG0407">
    <property type="taxonomic scope" value="Bacteria"/>
</dbReference>
<keyword evidence="1" id="KW-1133">Transmembrane helix</keyword>
<sequence length="345" mass="38391">MTGMQRFQAIMAGQLPDRVPVLCNLLDQGARELGMSIKEYYRRGENVAEGQLHMRKKYGYDSLLGLFYVAMEAEMLGCRSIIYAEDGPPNVGQLIISEPEDIRRLQIPDDMEELPRFRELSACIRILKREAAGRFPVIGVVTASFTLPAMLMGISGWLNLFLSGPTELRSLLLEKCSQFCRRQILALRQAGADLIVYTNSVGTATFVTSRQFHDLVLPSVLRDLEGIGTGDLVYFNGGGQINPQLKTLVEQTPLRAFYINPFDDIGEAAGMLNGQALLVGTINDIRLINGSKEEIDDQVKGIMEQGKRVTGFAFGTLMMPYVIPEENIRAMLESAYRYGSYKRGA</sequence>
<reference evidence="3 4" key="1">
    <citation type="submission" date="2006-10" db="EMBL/GenBank/DDBJ databases">
        <title>Complete sequence of chromosome of Pelobacter propionicus DSM 2379.</title>
        <authorList>
            <consortium name="US DOE Joint Genome Institute"/>
            <person name="Copeland A."/>
            <person name="Lucas S."/>
            <person name="Lapidus A."/>
            <person name="Barry K."/>
            <person name="Detter J.C."/>
            <person name="Glavina del Rio T."/>
            <person name="Hammon N."/>
            <person name="Israni S."/>
            <person name="Dalin E."/>
            <person name="Tice H."/>
            <person name="Pitluck S."/>
            <person name="Saunders E."/>
            <person name="Brettin T."/>
            <person name="Bruce D."/>
            <person name="Han C."/>
            <person name="Tapia R."/>
            <person name="Schmutz J."/>
            <person name="Larimer F."/>
            <person name="Land M."/>
            <person name="Hauser L."/>
            <person name="Kyrpides N."/>
            <person name="Kim E."/>
            <person name="Lovley D."/>
            <person name="Richardson P."/>
        </authorList>
    </citation>
    <scope>NUCLEOTIDE SEQUENCE [LARGE SCALE GENOMIC DNA]</scope>
    <source>
        <strain evidence="4">DSM 2379 / NBRC 103807 / OttBd1</strain>
    </source>
</reference>
<protein>
    <submittedName>
        <fullName evidence="3">Uroporphyrinogen decarboxylase (URO-D)</fullName>
    </submittedName>
</protein>
<accession>A1ANX6</accession>
<dbReference type="EMBL" id="CP000482">
    <property type="protein sequence ID" value="ABK99046.1"/>
    <property type="molecule type" value="Genomic_DNA"/>
</dbReference>
<dbReference type="CDD" id="cd03465">
    <property type="entry name" value="URO-D_like"/>
    <property type="match status" value="1"/>
</dbReference>
<dbReference type="PANTHER" id="PTHR47099">
    <property type="entry name" value="METHYLCOBAMIDE:COM METHYLTRANSFERASE MTBA"/>
    <property type="match status" value="1"/>
</dbReference>
<evidence type="ECO:0000313" key="3">
    <source>
        <dbReference type="EMBL" id="ABK99046.1"/>
    </source>
</evidence>
<dbReference type="SUPFAM" id="SSF51726">
    <property type="entry name" value="UROD/MetE-like"/>
    <property type="match status" value="1"/>
</dbReference>
<dbReference type="RefSeq" id="WP_011735339.1">
    <property type="nucleotide sequence ID" value="NC_008609.1"/>
</dbReference>
<feature type="transmembrane region" description="Helical" evidence="1">
    <location>
        <begin position="135"/>
        <end position="158"/>
    </location>
</feature>
<keyword evidence="1" id="KW-0812">Transmembrane</keyword>
<dbReference type="Pfam" id="PF01208">
    <property type="entry name" value="URO-D"/>
    <property type="match status" value="1"/>
</dbReference>
<dbReference type="AlphaFoldDB" id="A1ANX6"/>
<dbReference type="HOGENOM" id="CLU_040933_2_0_7"/>
<dbReference type="InterPro" id="IPR000257">
    <property type="entry name" value="Uroporphyrinogen_deCOase"/>
</dbReference>
<dbReference type="KEGG" id="ppd:Ppro_1430"/>
<keyword evidence="1" id="KW-0472">Membrane</keyword>
<dbReference type="InterPro" id="IPR052024">
    <property type="entry name" value="Methanogen_methyltrans"/>
</dbReference>
<gene>
    <name evidence="3" type="ordered locus">Ppro_1430</name>
</gene>
<evidence type="ECO:0000256" key="1">
    <source>
        <dbReference type="SAM" id="Phobius"/>
    </source>
</evidence>